<keyword evidence="5" id="KW-1185">Reference proteome</keyword>
<dbReference type="AlphaFoldDB" id="A0A1G6IXD9"/>
<dbReference type="STRING" id="416944.SAMN05421548_10463"/>
<dbReference type="GO" id="GO:0032259">
    <property type="term" value="P:methylation"/>
    <property type="evidence" value="ECO:0007669"/>
    <property type="project" value="UniProtKB-KW"/>
</dbReference>
<dbReference type="InterPro" id="IPR019257">
    <property type="entry name" value="MeTrfase_dom"/>
</dbReference>
<reference evidence="5" key="1">
    <citation type="submission" date="2016-09" db="EMBL/GenBank/DDBJ databases">
        <authorList>
            <person name="Varghese N."/>
            <person name="Submissions S."/>
        </authorList>
    </citation>
    <scope>NUCLEOTIDE SEQUENCE [LARGE SCALE GENOMIC DNA]</scope>
    <source>
        <strain evidence="5">TNe-862</strain>
    </source>
</reference>
<protein>
    <submittedName>
        <fullName evidence="4">Dimethylhistidine N-methyltransferase</fullName>
    </submittedName>
</protein>
<evidence type="ECO:0000313" key="4">
    <source>
        <dbReference type="EMBL" id="SDC10446.1"/>
    </source>
</evidence>
<dbReference type="PANTHER" id="PTHR43397">
    <property type="entry name" value="ERGOTHIONEINE BIOSYNTHESIS PROTEIN 1"/>
    <property type="match status" value="1"/>
</dbReference>
<dbReference type="Pfam" id="PF10017">
    <property type="entry name" value="Methyltransf_33"/>
    <property type="match status" value="1"/>
</dbReference>
<evidence type="ECO:0000256" key="2">
    <source>
        <dbReference type="ARBA" id="ARBA00022679"/>
    </source>
</evidence>
<dbReference type="InterPro" id="IPR035094">
    <property type="entry name" value="EgtD"/>
</dbReference>
<dbReference type="PIRSF" id="PIRSF018005">
    <property type="entry name" value="UCP018005"/>
    <property type="match status" value="1"/>
</dbReference>
<name>A0A1G6IXD9_9BURK</name>
<proteinExistence type="predicted"/>
<feature type="domain" description="Histidine-specific methyltransferase SAM-dependent" evidence="3">
    <location>
        <begin position="31"/>
        <end position="335"/>
    </location>
</feature>
<dbReference type="InterPro" id="IPR051128">
    <property type="entry name" value="EgtD_Methyltrsf_superfamily"/>
</dbReference>
<accession>A0A1G6IXD9</accession>
<gene>
    <name evidence="4" type="ORF">SAMN05421548_10463</name>
</gene>
<evidence type="ECO:0000259" key="3">
    <source>
        <dbReference type="Pfam" id="PF10017"/>
    </source>
</evidence>
<dbReference type="GO" id="GO:0008168">
    <property type="term" value="F:methyltransferase activity"/>
    <property type="evidence" value="ECO:0007669"/>
    <property type="project" value="UniProtKB-KW"/>
</dbReference>
<keyword evidence="2 4" id="KW-0808">Transferase</keyword>
<keyword evidence="1 4" id="KW-0489">Methyltransferase</keyword>
<dbReference type="NCBIfam" id="TIGR03438">
    <property type="entry name" value="egtD_ergothio"/>
    <property type="match status" value="1"/>
</dbReference>
<dbReference type="InterPro" id="IPR017804">
    <property type="entry name" value="MeTrfase_EgtD-like"/>
</dbReference>
<dbReference type="OrthoDB" id="5289726at2"/>
<organism evidence="4 5">
    <name type="scientific">Paraburkholderia lycopersici</name>
    <dbReference type="NCBI Taxonomy" id="416944"/>
    <lineage>
        <taxon>Bacteria</taxon>
        <taxon>Pseudomonadati</taxon>
        <taxon>Pseudomonadota</taxon>
        <taxon>Betaproteobacteria</taxon>
        <taxon>Burkholderiales</taxon>
        <taxon>Burkholderiaceae</taxon>
        <taxon>Paraburkholderia</taxon>
    </lineage>
</organism>
<dbReference type="EMBL" id="FMYQ01000004">
    <property type="protein sequence ID" value="SDC10446.1"/>
    <property type="molecule type" value="Genomic_DNA"/>
</dbReference>
<evidence type="ECO:0000256" key="1">
    <source>
        <dbReference type="ARBA" id="ARBA00022603"/>
    </source>
</evidence>
<dbReference type="Gene3D" id="3.40.50.150">
    <property type="entry name" value="Vaccinia Virus protein VP39"/>
    <property type="match status" value="1"/>
</dbReference>
<evidence type="ECO:0000313" key="5">
    <source>
        <dbReference type="Proteomes" id="UP000198908"/>
    </source>
</evidence>
<dbReference type="Proteomes" id="UP000198908">
    <property type="component" value="Unassembled WGS sequence"/>
</dbReference>
<sequence length="338" mass="37265">MTLSAPRPAVADPARAFGHSSDLSPAAGEFAAAVRAGLMHAPQKELPSKYLYDEVGSALFEVITVLPEYGVTRAEERLLTRYAPEIVEALPSDVKVAELGSGSGRKTRRILEALCRKRPTSYCPIEISRTALQLCRRELADIERISIVGYERDYLAGLSEVSRQRKRGEQLLVLFLGSTIGNFARLAATRFLRDIRAMLRPGDTLLLGTDLVKPVGTLIAAYDDAIGATAAFNLNLLSRINRELDADFDLRDFEHVARFNADVRSIEMHLRARRDVRAGVRAAGLTVEIGAGETIWTESSHKYHADEIPAIAADAGFECARQWVEKEWGFAESLLAVR</sequence>
<dbReference type="InterPro" id="IPR029063">
    <property type="entry name" value="SAM-dependent_MTases_sf"/>
</dbReference>
<dbReference type="SUPFAM" id="SSF53335">
    <property type="entry name" value="S-adenosyl-L-methionine-dependent methyltransferases"/>
    <property type="match status" value="1"/>
</dbReference>
<dbReference type="RefSeq" id="WP_091995878.1">
    <property type="nucleotide sequence ID" value="NZ_FMYQ01000004.1"/>
</dbReference>
<dbReference type="PANTHER" id="PTHR43397:SF1">
    <property type="entry name" value="ERGOTHIONEINE BIOSYNTHESIS PROTEIN 1"/>
    <property type="match status" value="1"/>
</dbReference>